<protein>
    <recommendedName>
        <fullName evidence="3">Secretion system C-terminal sorting domain-containing protein</fullName>
    </recommendedName>
</protein>
<gene>
    <name evidence="1" type="ORF">CH330_03470</name>
</gene>
<dbReference type="Proteomes" id="UP000215559">
    <property type="component" value="Unassembled WGS sequence"/>
</dbReference>
<comment type="caution">
    <text evidence="1">The sequence shown here is derived from an EMBL/GenBank/DDBJ whole genome shotgun (WGS) entry which is preliminary data.</text>
</comment>
<name>A0A235BVU7_UNCW3</name>
<proteinExistence type="predicted"/>
<accession>A0A235BVU7</accession>
<dbReference type="AlphaFoldDB" id="A0A235BVU7"/>
<evidence type="ECO:0000313" key="2">
    <source>
        <dbReference type="Proteomes" id="UP000215559"/>
    </source>
</evidence>
<reference evidence="1 2" key="1">
    <citation type="submission" date="2017-07" db="EMBL/GenBank/DDBJ databases">
        <title>Recovery of genomes from metagenomes via a dereplication, aggregation, and scoring strategy.</title>
        <authorList>
            <person name="Sieber C.M."/>
            <person name="Probst A.J."/>
            <person name="Sharrar A."/>
            <person name="Thomas B.C."/>
            <person name="Hess M."/>
            <person name="Tringe S.G."/>
            <person name="Banfield J.F."/>
        </authorList>
    </citation>
    <scope>NUCLEOTIDE SEQUENCE [LARGE SCALE GENOMIC DNA]</scope>
    <source>
        <strain evidence="1">JGI_Cruoil_03_51_56</strain>
    </source>
</reference>
<sequence>MNRIAVPLFLILLVAGTASGWLGPYPLATSPGDDINPSACKEWVQGEHTCLVWQTDSAGNWDVHSRFCGLENGNGWMDELPVASGPLDEIMPAVCAVFDPDTWMPRDEFWCVWERRDTPDYGSIWAARGTADSGWIRLDSLAITSSGPGDTAAPSVISIGGQNRDTVWVVWHDVDTNGHRIDCMFWDGMLWSSRQTIHAEHAPLKHIRVGRRHSWSMGEWPFVVWEKTGDIFFSENRDGFWTQPEQVAPSAAQDREPEIVNLLGGWYATGPWITWTSERDGDTAVFGTAHDTFTIARRWCDTACAGRNWSPCGTVAWFTTDWEPVVTLAVSDRNGNPDIYDCYSEYYDWPVDTHPSIDINPTLTTLGYVDATTLCWACWQSDRSGNWDIYGSFFYNTGVEENGARAGDGLRLPTIVRGVLSLPGAYSVGRNASCSLLDITGRKVMDLKLGENDIRHLSPGVYFVRLDSSSRNICKKVVLQ</sequence>
<organism evidence="1 2">
    <name type="scientific">candidate division WOR-3 bacterium JGI_Cruoil_03_51_56</name>
    <dbReference type="NCBI Taxonomy" id="1973747"/>
    <lineage>
        <taxon>Bacteria</taxon>
        <taxon>Bacteria division WOR-3</taxon>
    </lineage>
</organism>
<evidence type="ECO:0008006" key="3">
    <source>
        <dbReference type="Google" id="ProtNLM"/>
    </source>
</evidence>
<evidence type="ECO:0000313" key="1">
    <source>
        <dbReference type="EMBL" id="OYD16229.1"/>
    </source>
</evidence>
<dbReference type="EMBL" id="NOZP01000063">
    <property type="protein sequence ID" value="OYD16229.1"/>
    <property type="molecule type" value="Genomic_DNA"/>
</dbReference>